<dbReference type="Proteomes" id="UP000573603">
    <property type="component" value="Unassembled WGS sequence"/>
</dbReference>
<organism evidence="1 2">
    <name type="scientific">Fusarium anthophilum</name>
    <dbReference type="NCBI Taxonomy" id="48485"/>
    <lineage>
        <taxon>Eukaryota</taxon>
        <taxon>Fungi</taxon>
        <taxon>Dikarya</taxon>
        <taxon>Ascomycota</taxon>
        <taxon>Pezizomycotina</taxon>
        <taxon>Sordariomycetes</taxon>
        <taxon>Hypocreomycetidae</taxon>
        <taxon>Hypocreales</taxon>
        <taxon>Nectriaceae</taxon>
        <taxon>Fusarium</taxon>
        <taxon>Fusarium fujikuroi species complex</taxon>
    </lineage>
</organism>
<keyword evidence="2" id="KW-1185">Reference proteome</keyword>
<evidence type="ECO:0000313" key="2">
    <source>
        <dbReference type="Proteomes" id="UP000573603"/>
    </source>
</evidence>
<protein>
    <submittedName>
        <fullName evidence="1">Uncharacterized protein</fullName>
    </submittedName>
</protein>
<gene>
    <name evidence="1" type="ORF">FANTH_9566</name>
</gene>
<proteinExistence type="predicted"/>
<evidence type="ECO:0000313" key="1">
    <source>
        <dbReference type="EMBL" id="KAF5240518.1"/>
    </source>
</evidence>
<comment type="caution">
    <text evidence="1">The sequence shown here is derived from an EMBL/GenBank/DDBJ whole genome shotgun (WGS) entry which is preliminary data.</text>
</comment>
<dbReference type="AlphaFoldDB" id="A0A8H4Z665"/>
<name>A0A8H4Z665_9HYPO</name>
<accession>A0A8H4Z665</accession>
<sequence>MANKKFTLPFRLVREVCEPVPWNQDNSHVWLAHFEAEQPMSKCTLTLERTTTLVRNYNYAAAKDMKVTMETKSNHLLERGYDFDYYDGYVGSRFEEIFDDQGVAHSFMTGVTHLAVIAARVHWFIHGLNQIREGHSVEYDISILYSTSVGISFTTSIPAGYDDPARFNARHLRSLRTLEDLEMYITPYTYKRATTPSLQTDSIDDNSKVHGDIGVACV</sequence>
<dbReference type="EMBL" id="JABEVY010000250">
    <property type="protein sequence ID" value="KAF5240518.1"/>
    <property type="molecule type" value="Genomic_DNA"/>
</dbReference>
<reference evidence="1 2" key="1">
    <citation type="journal article" date="2020" name="BMC Genomics">
        <title>Correction to: Identification and distribution of gene clusters required for synthesis of sphingolipid metabolism inhibitors in diverse species of the filamentous fungus Fusarium.</title>
        <authorList>
            <person name="Kim H.S."/>
            <person name="Lohmar J.M."/>
            <person name="Busman M."/>
            <person name="Brown D.W."/>
            <person name="Naumann T.A."/>
            <person name="Divon H.H."/>
            <person name="Lysoe E."/>
            <person name="Uhlig S."/>
            <person name="Proctor R.H."/>
        </authorList>
    </citation>
    <scope>NUCLEOTIDE SEQUENCE [LARGE SCALE GENOMIC DNA]</scope>
    <source>
        <strain evidence="1 2">NRRL 25214</strain>
    </source>
</reference>